<feature type="region of interest" description="Disordered" evidence="1">
    <location>
        <begin position="1"/>
        <end position="48"/>
    </location>
</feature>
<feature type="compositionally biased region" description="Pro residues" evidence="1">
    <location>
        <begin position="13"/>
        <end position="27"/>
    </location>
</feature>
<dbReference type="SUPFAM" id="SSF48695">
    <property type="entry name" value="Multiheme cytochromes"/>
    <property type="match status" value="1"/>
</dbReference>
<dbReference type="EMBL" id="VOKX01000009">
    <property type="protein sequence ID" value="KAB7850034.1"/>
    <property type="molecule type" value="Genomic_DNA"/>
</dbReference>
<dbReference type="AlphaFoldDB" id="A0A5N5WCY0"/>
<sequence>MAVVNPSSEARPYTPPPPLPPQQPPMARPGYGKRSAPGQAPRTARDFEHLPAREAYIAAYLDRLPDGAAMDHKTLAKELPYGQQAVRTALRLLSEAGHLRVCRERVSAERTQWVSRTYFSRTARDDAWWSAFLRGDVPQATDAGEPPRAAPPADGRAAPSRRSPAHDVLASVGHADPRMALSAHECAALEPLAAEWLARGASPAAIRHALVNALPDVIAAPGAFARRRLTDRMPPEGAAPRPEGPSPRRIAECTNCHVPGPPEALPGGLCRVCHGTAPGTDPSPEAEDAVRRRVDELRAVVRDRPRTPARPPKPRRGRG</sequence>
<name>A0A5N5WCY0_STRMB</name>
<evidence type="ECO:0000313" key="3">
    <source>
        <dbReference type="Proteomes" id="UP000327000"/>
    </source>
</evidence>
<feature type="region of interest" description="Disordered" evidence="1">
    <location>
        <begin position="296"/>
        <end position="319"/>
    </location>
</feature>
<evidence type="ECO:0000256" key="1">
    <source>
        <dbReference type="SAM" id="MobiDB-lite"/>
    </source>
</evidence>
<feature type="compositionally biased region" description="Basic and acidic residues" evidence="1">
    <location>
        <begin position="296"/>
        <end position="306"/>
    </location>
</feature>
<dbReference type="InterPro" id="IPR036280">
    <property type="entry name" value="Multihaem_cyt_sf"/>
</dbReference>
<gene>
    <name evidence="2" type="ORF">FRZ00_05315</name>
</gene>
<proteinExistence type="predicted"/>
<feature type="region of interest" description="Disordered" evidence="1">
    <location>
        <begin position="139"/>
        <end position="167"/>
    </location>
</feature>
<dbReference type="Proteomes" id="UP000327000">
    <property type="component" value="Unassembled WGS sequence"/>
</dbReference>
<feature type="compositionally biased region" description="Low complexity" evidence="1">
    <location>
        <begin position="142"/>
        <end position="162"/>
    </location>
</feature>
<dbReference type="OrthoDB" id="4350229at2"/>
<keyword evidence="3" id="KW-1185">Reference proteome</keyword>
<accession>A0A5N5WCY0</accession>
<organism evidence="2 3">
    <name type="scientific">Streptomyces mobaraensis</name>
    <name type="common">Streptoverticillium mobaraense</name>
    <dbReference type="NCBI Taxonomy" id="35621"/>
    <lineage>
        <taxon>Bacteria</taxon>
        <taxon>Bacillati</taxon>
        <taxon>Actinomycetota</taxon>
        <taxon>Actinomycetes</taxon>
        <taxon>Kitasatosporales</taxon>
        <taxon>Streptomycetaceae</taxon>
        <taxon>Streptomyces</taxon>
    </lineage>
</organism>
<comment type="caution">
    <text evidence="2">The sequence shown here is derived from an EMBL/GenBank/DDBJ whole genome shotgun (WGS) entry which is preliminary data.</text>
</comment>
<evidence type="ECO:0000313" key="2">
    <source>
        <dbReference type="EMBL" id="KAB7850034.1"/>
    </source>
</evidence>
<protein>
    <submittedName>
        <fullName evidence="2">Uncharacterized protein</fullName>
    </submittedName>
</protein>
<reference evidence="2 3" key="1">
    <citation type="journal article" date="2019" name="Microb. Cell Fact.">
        <title>Exploring novel herbicidin analogues by transcriptional regulator overexpression and MS/MS molecular networking.</title>
        <authorList>
            <person name="Shi Y."/>
            <person name="Gu R."/>
            <person name="Li Y."/>
            <person name="Wang X."/>
            <person name="Ren W."/>
            <person name="Li X."/>
            <person name="Wang L."/>
            <person name="Xie Y."/>
            <person name="Hong B."/>
        </authorList>
    </citation>
    <scope>NUCLEOTIDE SEQUENCE [LARGE SCALE GENOMIC DNA]</scope>
    <source>
        <strain evidence="2 3">US-43</strain>
    </source>
</reference>